<keyword evidence="2" id="KW-1185">Reference proteome</keyword>
<dbReference type="EMBL" id="CAFZ01000097">
    <property type="protein sequence ID" value="CCA70866.1"/>
    <property type="molecule type" value="Genomic_DNA"/>
</dbReference>
<evidence type="ECO:0000313" key="2">
    <source>
        <dbReference type="Proteomes" id="UP000007148"/>
    </source>
</evidence>
<name>G4THS1_SERID</name>
<dbReference type="Proteomes" id="UP000007148">
    <property type="component" value="Unassembled WGS sequence"/>
</dbReference>
<dbReference type="InParanoid" id="G4THS1"/>
<reference evidence="1 2" key="1">
    <citation type="journal article" date="2011" name="PLoS Pathog.">
        <title>Endophytic Life Strategies Decoded by Genome and Transcriptome Analyses of the Mutualistic Root Symbiont Piriformospora indica.</title>
        <authorList>
            <person name="Zuccaro A."/>
            <person name="Lahrmann U."/>
            <person name="Guldener U."/>
            <person name="Langen G."/>
            <person name="Pfiffi S."/>
            <person name="Biedenkopf D."/>
            <person name="Wong P."/>
            <person name="Samans B."/>
            <person name="Grimm C."/>
            <person name="Basiewicz M."/>
            <person name="Murat C."/>
            <person name="Martin F."/>
            <person name="Kogel K.H."/>
        </authorList>
    </citation>
    <scope>NUCLEOTIDE SEQUENCE [LARGE SCALE GENOMIC DNA]</scope>
    <source>
        <strain evidence="1 2">DSM 11827</strain>
    </source>
</reference>
<comment type="caution">
    <text evidence="1">The sequence shown here is derived from an EMBL/GenBank/DDBJ whole genome shotgun (WGS) entry which is preliminary data.</text>
</comment>
<proteinExistence type="predicted"/>
<organism evidence="1 2">
    <name type="scientific">Serendipita indica (strain DSM 11827)</name>
    <name type="common">Root endophyte fungus</name>
    <name type="synonym">Piriformospora indica</name>
    <dbReference type="NCBI Taxonomy" id="1109443"/>
    <lineage>
        <taxon>Eukaryota</taxon>
        <taxon>Fungi</taxon>
        <taxon>Dikarya</taxon>
        <taxon>Basidiomycota</taxon>
        <taxon>Agaricomycotina</taxon>
        <taxon>Agaricomycetes</taxon>
        <taxon>Sebacinales</taxon>
        <taxon>Serendipitaceae</taxon>
        <taxon>Serendipita</taxon>
    </lineage>
</organism>
<protein>
    <submittedName>
        <fullName evidence="1">Uncharacterized protein</fullName>
    </submittedName>
</protein>
<dbReference type="HOGENOM" id="CLU_1555861_0_0_1"/>
<sequence>MQKLPYELIREILFLSNQLLRQLEPHNKFFHGLHAHVTGYVSANLTAIEISTRSRHKDDDLSTGWLTRLKHLAIFSRGISMSTPLLQSTIDANPHLETLIISVSGVEMSSPLYTPTLKRLEINAGELIDLTLIVKDDTHVFLTGGVPSRVRTGLAMVYFRLFLDVRYLVTVI</sequence>
<evidence type="ECO:0000313" key="1">
    <source>
        <dbReference type="EMBL" id="CCA70866.1"/>
    </source>
</evidence>
<accession>G4THS1</accession>
<gene>
    <name evidence="1" type="ORF">PIIN_04802</name>
</gene>
<dbReference type="AlphaFoldDB" id="G4THS1"/>